<feature type="transmembrane region" description="Helical" evidence="13">
    <location>
        <begin position="6"/>
        <end position="24"/>
    </location>
</feature>
<organism evidence="14 15">
    <name type="scientific">Ferroacidibacillus organovorans</name>
    <dbReference type="NCBI Taxonomy" id="1765683"/>
    <lineage>
        <taxon>Bacteria</taxon>
        <taxon>Bacillati</taxon>
        <taxon>Bacillota</taxon>
        <taxon>Bacilli</taxon>
        <taxon>Bacillales</taxon>
        <taxon>Alicyclobacillaceae</taxon>
        <taxon>Ferroacidibacillus</taxon>
    </lineage>
</organism>
<dbReference type="AlphaFoldDB" id="A0A101XTF5"/>
<comment type="function">
    <text evidence="1">Multidrug efflux pump.</text>
</comment>
<dbReference type="Proteomes" id="UP000053557">
    <property type="component" value="Unassembled WGS sequence"/>
</dbReference>
<evidence type="ECO:0000256" key="10">
    <source>
        <dbReference type="ARBA" id="ARBA00023065"/>
    </source>
</evidence>
<sequence length="474" mass="51490">MPSARASFAGVIVHSLTLFAFGAERKMRVGVGTRIPVQARRVFNIALPAIGEAYLQNLLGVVDTFFIARLGLIAIDAVGVTNVYSMTYIGVFTAVSAALSVFLSRAVGAKNKERSHSVIWHGFVIAFMIGLFASLISLFFAVPLLHVMGAQGILQSTALPYFTVVLGISPFIALFTAQSAAFRAIGDTKTPFRVGLEMNGLHVVFDYVLIFGVGPFHGFGIKGAAVAMVFARLYALIRLWQKSRSVNTLTLRVSDLKLSTSLCWSMTQFAIPAALERLSMRLGQVVYFGLIVRIGIDVYATHNIAGTITTFGSAIGNGFAVATTATIGQAIGSGNESDVRIYRRFSYMESAVSMTAVAVLLCVLSPWIGLLFTHNPHVIHLLFIILAIDVFSQPFLAAVLVDTSAIQAGGNSKFPMITTMIGIWGVRTLGVYLFAWRLGFGLPAVWVSIAADNALRAWLFLWYRRTRNWVQQLA</sequence>
<dbReference type="CDD" id="cd13137">
    <property type="entry name" value="MATE_NorM_like"/>
    <property type="match status" value="1"/>
</dbReference>
<dbReference type="Pfam" id="PF01554">
    <property type="entry name" value="MatE"/>
    <property type="match status" value="2"/>
</dbReference>
<keyword evidence="9 13" id="KW-1133">Transmembrane helix</keyword>
<feature type="transmembrane region" description="Helical" evidence="13">
    <location>
        <begin position="414"/>
        <end position="434"/>
    </location>
</feature>
<gene>
    <name evidence="14" type="ORF">ATW55_12855</name>
</gene>
<keyword evidence="5" id="KW-0813">Transport</keyword>
<name>A0A101XTF5_9BACL</name>
<dbReference type="InterPro" id="IPR002528">
    <property type="entry name" value="MATE_fam"/>
</dbReference>
<keyword evidence="10" id="KW-0406">Ion transport</keyword>
<reference evidence="14 15" key="1">
    <citation type="submission" date="2015-12" db="EMBL/GenBank/DDBJ databases">
        <title>Draft genome sequence of Acidibacillus ferrooxidans ITV001, isolated from a chalcopyrite acid mine drainage site in Brazil.</title>
        <authorList>
            <person name="Dall'Agnol H."/>
            <person name="Nancucheo I."/>
            <person name="Johnson B."/>
            <person name="Oliveira R."/>
            <person name="Leite L."/>
            <person name="Pylro V."/>
            <person name="Nunes G.L."/>
            <person name="Tzotzos G."/>
            <person name="Fernandes G.R."/>
            <person name="Dutra J."/>
            <person name="Orellana S.C."/>
            <person name="Oliveira G."/>
        </authorList>
    </citation>
    <scope>NUCLEOTIDE SEQUENCE [LARGE SCALE GENOMIC DNA]</scope>
    <source>
        <strain evidence="15">ITV01</strain>
    </source>
</reference>
<evidence type="ECO:0000256" key="2">
    <source>
        <dbReference type="ARBA" id="ARBA00004651"/>
    </source>
</evidence>
<comment type="similarity">
    <text evidence="3">Belongs to the multi antimicrobial extrusion (MATE) (TC 2.A.66.1) family.</text>
</comment>
<dbReference type="PIRSF" id="PIRSF006603">
    <property type="entry name" value="DinF"/>
    <property type="match status" value="1"/>
</dbReference>
<feature type="transmembrane region" description="Helical" evidence="13">
    <location>
        <begin position="194"/>
        <end position="213"/>
    </location>
</feature>
<dbReference type="NCBIfam" id="TIGR00797">
    <property type="entry name" value="matE"/>
    <property type="match status" value="1"/>
</dbReference>
<feature type="transmembrane region" description="Helical" evidence="13">
    <location>
        <begin position="378"/>
        <end position="402"/>
    </location>
</feature>
<feature type="transmembrane region" description="Helical" evidence="13">
    <location>
        <begin position="350"/>
        <end position="372"/>
    </location>
</feature>
<keyword evidence="7" id="KW-1003">Cell membrane</keyword>
<feature type="transmembrane region" description="Helical" evidence="13">
    <location>
        <begin position="88"/>
        <end position="107"/>
    </location>
</feature>
<dbReference type="GO" id="GO:0015297">
    <property type="term" value="F:antiporter activity"/>
    <property type="evidence" value="ECO:0007669"/>
    <property type="project" value="UniProtKB-KW"/>
</dbReference>
<dbReference type="GO" id="GO:0005886">
    <property type="term" value="C:plasma membrane"/>
    <property type="evidence" value="ECO:0007669"/>
    <property type="project" value="UniProtKB-SubCell"/>
</dbReference>
<accession>A0A101XTF5</accession>
<evidence type="ECO:0000256" key="8">
    <source>
        <dbReference type="ARBA" id="ARBA00022692"/>
    </source>
</evidence>
<keyword evidence="11 13" id="KW-0472">Membrane</keyword>
<keyword evidence="6" id="KW-0050">Antiport</keyword>
<evidence type="ECO:0000256" key="4">
    <source>
        <dbReference type="ARBA" id="ARBA00020268"/>
    </source>
</evidence>
<feature type="transmembrane region" description="Helical" evidence="13">
    <location>
        <begin position="161"/>
        <end position="182"/>
    </location>
</feature>
<dbReference type="GO" id="GO:0042910">
    <property type="term" value="F:xenobiotic transmembrane transporter activity"/>
    <property type="evidence" value="ECO:0007669"/>
    <property type="project" value="InterPro"/>
</dbReference>
<dbReference type="PANTHER" id="PTHR43298:SF2">
    <property type="entry name" value="FMN_FAD EXPORTER YEEO-RELATED"/>
    <property type="match status" value="1"/>
</dbReference>
<comment type="caution">
    <text evidence="14">The sequence shown here is derived from an EMBL/GenBank/DDBJ whole genome shotgun (WGS) entry which is preliminary data.</text>
</comment>
<feature type="transmembrane region" description="Helical" evidence="13">
    <location>
        <begin position="45"/>
        <end position="68"/>
    </location>
</feature>
<evidence type="ECO:0000313" key="15">
    <source>
        <dbReference type="Proteomes" id="UP000053557"/>
    </source>
</evidence>
<feature type="transmembrane region" description="Helical" evidence="13">
    <location>
        <begin position="440"/>
        <end position="463"/>
    </location>
</feature>
<evidence type="ECO:0000256" key="6">
    <source>
        <dbReference type="ARBA" id="ARBA00022449"/>
    </source>
</evidence>
<evidence type="ECO:0000256" key="1">
    <source>
        <dbReference type="ARBA" id="ARBA00003408"/>
    </source>
</evidence>
<dbReference type="InterPro" id="IPR048279">
    <property type="entry name" value="MdtK-like"/>
</dbReference>
<evidence type="ECO:0000256" key="9">
    <source>
        <dbReference type="ARBA" id="ARBA00022989"/>
    </source>
</evidence>
<evidence type="ECO:0000256" key="13">
    <source>
        <dbReference type="SAM" id="Phobius"/>
    </source>
</evidence>
<evidence type="ECO:0000256" key="3">
    <source>
        <dbReference type="ARBA" id="ARBA00010199"/>
    </source>
</evidence>
<evidence type="ECO:0000256" key="11">
    <source>
        <dbReference type="ARBA" id="ARBA00023136"/>
    </source>
</evidence>
<dbReference type="PANTHER" id="PTHR43298">
    <property type="entry name" value="MULTIDRUG RESISTANCE PROTEIN NORM-RELATED"/>
    <property type="match status" value="1"/>
</dbReference>
<keyword evidence="15" id="KW-1185">Reference proteome</keyword>
<feature type="transmembrane region" description="Helical" evidence="13">
    <location>
        <begin position="119"/>
        <end position="141"/>
    </location>
</feature>
<keyword evidence="8 13" id="KW-0812">Transmembrane</keyword>
<dbReference type="InterPro" id="IPR050222">
    <property type="entry name" value="MATE_MdtK"/>
</dbReference>
<dbReference type="EMBL" id="LPVJ01000006">
    <property type="protein sequence ID" value="KUO97185.1"/>
    <property type="molecule type" value="Genomic_DNA"/>
</dbReference>
<evidence type="ECO:0000256" key="5">
    <source>
        <dbReference type="ARBA" id="ARBA00022448"/>
    </source>
</evidence>
<comment type="subcellular location">
    <subcellularLocation>
        <location evidence="2">Cell membrane</location>
        <topology evidence="2">Multi-pass membrane protein</topology>
    </subcellularLocation>
</comment>
<protein>
    <recommendedName>
        <fullName evidence="4">Probable multidrug resistance protein NorM</fullName>
    </recommendedName>
    <alternativeName>
        <fullName evidence="12">Multidrug-efflux transporter</fullName>
    </alternativeName>
</protein>
<evidence type="ECO:0000256" key="12">
    <source>
        <dbReference type="ARBA" id="ARBA00031636"/>
    </source>
</evidence>
<evidence type="ECO:0000313" key="14">
    <source>
        <dbReference type="EMBL" id="KUO97185.1"/>
    </source>
</evidence>
<evidence type="ECO:0000256" key="7">
    <source>
        <dbReference type="ARBA" id="ARBA00022475"/>
    </source>
</evidence>
<dbReference type="GO" id="GO:0006811">
    <property type="term" value="P:monoatomic ion transport"/>
    <property type="evidence" value="ECO:0007669"/>
    <property type="project" value="UniProtKB-KW"/>
</dbReference>
<proteinExistence type="inferred from homology"/>
<feature type="transmembrane region" description="Helical" evidence="13">
    <location>
        <begin position="219"/>
        <end position="237"/>
    </location>
</feature>